<dbReference type="FunFam" id="1.20.120.1780:FF:000001">
    <property type="entry name" value="4-hydroxybenzoate octaprenyltransferase"/>
    <property type="match status" value="1"/>
</dbReference>
<dbReference type="EMBL" id="DF977467">
    <property type="protein sequence ID" value="GAP85195.1"/>
    <property type="molecule type" value="Genomic_DNA"/>
</dbReference>
<evidence type="ECO:0000256" key="8">
    <source>
        <dbReference type="ARBA" id="ARBA00023136"/>
    </source>
</evidence>
<dbReference type="GO" id="GO:0008412">
    <property type="term" value="F:4-hydroxybenzoate polyprenyltransferase activity"/>
    <property type="evidence" value="ECO:0007669"/>
    <property type="project" value="TreeGrafter"/>
</dbReference>
<comment type="subcellular location">
    <subcellularLocation>
        <location evidence="2">Membrane</location>
        <topology evidence="2">Multi-pass membrane protein</topology>
    </subcellularLocation>
</comment>
<comment type="cofactor">
    <cofactor evidence="1">
        <name>Mg(2+)</name>
        <dbReference type="ChEBI" id="CHEBI:18420"/>
    </cofactor>
</comment>
<dbReference type="GO" id="GO:0006744">
    <property type="term" value="P:ubiquinone biosynthetic process"/>
    <property type="evidence" value="ECO:0007669"/>
    <property type="project" value="TreeGrafter"/>
</dbReference>
<dbReference type="AlphaFoldDB" id="A0A1S7UP17"/>
<organism evidence="12">
    <name type="scientific">Rosellinia necatrix</name>
    <name type="common">White root-rot fungus</name>
    <dbReference type="NCBI Taxonomy" id="77044"/>
    <lineage>
        <taxon>Eukaryota</taxon>
        <taxon>Fungi</taxon>
        <taxon>Dikarya</taxon>
        <taxon>Ascomycota</taxon>
        <taxon>Pezizomycotina</taxon>
        <taxon>Sordariomycetes</taxon>
        <taxon>Xylariomycetidae</taxon>
        <taxon>Xylariales</taxon>
        <taxon>Xylariaceae</taxon>
        <taxon>Rosellinia</taxon>
    </lineage>
</organism>
<dbReference type="CDD" id="cd13959">
    <property type="entry name" value="PT_UbiA_COQ2"/>
    <property type="match status" value="1"/>
</dbReference>
<reference evidence="12" key="1">
    <citation type="submission" date="2016-03" db="EMBL/GenBank/DDBJ databases">
        <title>Draft genome sequence of Rosellinia necatrix.</title>
        <authorList>
            <person name="Kanematsu S."/>
        </authorList>
    </citation>
    <scope>NUCLEOTIDE SEQUENCE [LARGE SCALE GENOMIC DNA]</scope>
    <source>
        <strain evidence="12">W97</strain>
    </source>
</reference>
<dbReference type="Gene3D" id="1.20.120.1780">
    <property type="entry name" value="UbiA prenyltransferase"/>
    <property type="match status" value="1"/>
</dbReference>
<dbReference type="PANTHER" id="PTHR11048">
    <property type="entry name" value="PRENYLTRANSFERASES"/>
    <property type="match status" value="1"/>
</dbReference>
<evidence type="ECO:0000256" key="6">
    <source>
        <dbReference type="ARBA" id="ARBA00022692"/>
    </source>
</evidence>
<feature type="region of interest" description="Disordered" evidence="10">
    <location>
        <begin position="1"/>
        <end position="20"/>
    </location>
</feature>
<keyword evidence="13" id="KW-1185">Reference proteome</keyword>
<dbReference type="Pfam" id="PF01040">
    <property type="entry name" value="UbiA"/>
    <property type="match status" value="1"/>
</dbReference>
<evidence type="ECO:0000256" key="10">
    <source>
        <dbReference type="SAM" id="MobiDB-lite"/>
    </source>
</evidence>
<evidence type="ECO:0000256" key="3">
    <source>
        <dbReference type="ARBA" id="ARBA00004721"/>
    </source>
</evidence>
<keyword evidence="5" id="KW-0808">Transferase</keyword>
<feature type="transmembrane region" description="Helical" evidence="11">
    <location>
        <begin position="285"/>
        <end position="302"/>
    </location>
</feature>
<dbReference type="OrthoDB" id="18170at2759"/>
<evidence type="ECO:0000256" key="5">
    <source>
        <dbReference type="ARBA" id="ARBA00022679"/>
    </source>
</evidence>
<gene>
    <name evidence="12" type="ORF">SAMD00023353_2201340</name>
</gene>
<evidence type="ECO:0000256" key="7">
    <source>
        <dbReference type="ARBA" id="ARBA00022989"/>
    </source>
</evidence>
<dbReference type="InterPro" id="IPR039653">
    <property type="entry name" value="Prenyltransferase"/>
</dbReference>
<keyword evidence="6 11" id="KW-0812">Transmembrane</keyword>
<dbReference type="InterPro" id="IPR044878">
    <property type="entry name" value="UbiA_sf"/>
</dbReference>
<evidence type="ECO:0000313" key="12">
    <source>
        <dbReference type="EMBL" id="GAP85195.1"/>
    </source>
</evidence>
<comment type="pathway">
    <text evidence="3">Secondary metabolite biosynthesis; terpenoid biosynthesis.</text>
</comment>
<dbReference type="PANTHER" id="PTHR11048:SF28">
    <property type="entry name" value="4-HYDROXYBENZOATE POLYPRENYLTRANSFERASE, MITOCHONDRIAL"/>
    <property type="match status" value="1"/>
</dbReference>
<proteinExistence type="inferred from homology"/>
<dbReference type="STRING" id="77044.A0A1S7UP17"/>
<keyword evidence="7 11" id="KW-1133">Transmembrane helix</keyword>
<feature type="transmembrane region" description="Helical" evidence="11">
    <location>
        <begin position="138"/>
        <end position="157"/>
    </location>
</feature>
<dbReference type="GO" id="GO:0005743">
    <property type="term" value="C:mitochondrial inner membrane"/>
    <property type="evidence" value="ECO:0007669"/>
    <property type="project" value="TreeGrafter"/>
</dbReference>
<evidence type="ECO:0000256" key="9">
    <source>
        <dbReference type="ARBA" id="ARBA00023180"/>
    </source>
</evidence>
<comment type="similarity">
    <text evidence="4">Belongs to the UbiA prenyltransferase family.</text>
</comment>
<dbReference type="Proteomes" id="UP000054516">
    <property type="component" value="Unassembled WGS sequence"/>
</dbReference>
<evidence type="ECO:0000256" key="1">
    <source>
        <dbReference type="ARBA" id="ARBA00001946"/>
    </source>
</evidence>
<evidence type="ECO:0000256" key="2">
    <source>
        <dbReference type="ARBA" id="ARBA00004141"/>
    </source>
</evidence>
<evidence type="ECO:0000256" key="11">
    <source>
        <dbReference type="SAM" id="Phobius"/>
    </source>
</evidence>
<feature type="transmembrane region" description="Helical" evidence="11">
    <location>
        <begin position="216"/>
        <end position="234"/>
    </location>
</feature>
<feature type="transmembrane region" description="Helical" evidence="11">
    <location>
        <begin position="184"/>
        <end position="204"/>
    </location>
</feature>
<protein>
    <submittedName>
        <fullName evidence="12">Putative family protein</fullName>
    </submittedName>
</protein>
<evidence type="ECO:0000313" key="13">
    <source>
        <dbReference type="Proteomes" id="UP000054516"/>
    </source>
</evidence>
<feature type="transmembrane region" description="Helical" evidence="11">
    <location>
        <begin position="259"/>
        <end position="278"/>
    </location>
</feature>
<keyword evidence="8 11" id="KW-0472">Membrane</keyword>
<dbReference type="Gene3D" id="1.10.357.140">
    <property type="entry name" value="UbiA prenyltransferase"/>
    <property type="match status" value="1"/>
</dbReference>
<keyword evidence="9" id="KW-0325">Glycoprotein</keyword>
<dbReference type="InterPro" id="IPR000537">
    <property type="entry name" value="UbiA_prenyltransferase"/>
</dbReference>
<name>A0A1S7UP17_ROSNE</name>
<sequence length="350" mass="38678">MLEGKSRGTQTATKTCEKDSSNTDGIILSQQYGGIHARGWVDRLPAPWIPYVQLSRLSPPAALLLIYFPHLFGVLHAASVHKKPLGDVAYASLVLLGGSFFCNNASHAWNDLIDAPIDMLISRTKKRPIPRGAITRRAAFLFTITQALGAMALLLFLPRDTAVVTLPNIAVTTYYPYAKRHTHLPQLVLAFCLSWGVFVGSSALGVDSPWRDPSALCLFAVSIAWVVIFDTIYAHQDIDDDTKYGVKSMAVLLQNRAKSLLWSLSLCMSFSLLLSGYLAQMGPSYYLLTVGASTWSVVAMVAKVDLQDPTSCWLWFSKGFLLTGAAMVSGLMLEYGERSRYIPVWHEWLR</sequence>
<accession>A0A1S7UP17</accession>
<evidence type="ECO:0000256" key="4">
    <source>
        <dbReference type="ARBA" id="ARBA00005985"/>
    </source>
</evidence>
<dbReference type="OMA" id="LAWANED"/>
<feature type="transmembrane region" description="Helical" evidence="11">
    <location>
        <begin position="314"/>
        <end position="333"/>
    </location>
</feature>